<dbReference type="AlphaFoldDB" id="A0A9R1SV34"/>
<dbReference type="Pfam" id="PF05175">
    <property type="entry name" value="MTS"/>
    <property type="match status" value="1"/>
</dbReference>
<dbReference type="Gene3D" id="3.40.50.150">
    <property type="entry name" value="Vaccinia Virus protein VP39"/>
    <property type="match status" value="1"/>
</dbReference>
<dbReference type="NCBIfam" id="TIGR00536">
    <property type="entry name" value="hemK_fam"/>
    <property type="match status" value="1"/>
</dbReference>
<dbReference type="InterPro" id="IPR004556">
    <property type="entry name" value="HemK-like"/>
</dbReference>
<dbReference type="EC" id="2.1.1.297" evidence="1"/>
<feature type="domain" description="Release factor glutamine methyltransferase N-terminal" evidence="7">
    <location>
        <begin position="49"/>
        <end position="118"/>
    </location>
</feature>
<evidence type="ECO:0000256" key="1">
    <source>
        <dbReference type="ARBA" id="ARBA00012771"/>
    </source>
</evidence>
<dbReference type="GeneID" id="105263287"/>
<dbReference type="GO" id="GO:0032259">
    <property type="term" value="P:methylation"/>
    <property type="evidence" value="ECO:0007669"/>
    <property type="project" value="UniProtKB-KW"/>
</dbReference>
<evidence type="ECO:0000256" key="4">
    <source>
        <dbReference type="ARBA" id="ARBA00022691"/>
    </source>
</evidence>
<dbReference type="CDD" id="cd02440">
    <property type="entry name" value="AdoMet_MTases"/>
    <property type="match status" value="1"/>
</dbReference>
<dbReference type="OrthoDB" id="269872at2759"/>
<keyword evidence="4" id="KW-0949">S-adenosyl-L-methionine</keyword>
<name>A0A9R1SV34_9HYME</name>
<evidence type="ECO:0000256" key="5">
    <source>
        <dbReference type="ARBA" id="ARBA00048391"/>
    </source>
</evidence>
<sequence length="342" mass="39231">MTPCKILLQRLQKLHVSPSQFIHLAKRNYHFTPRVFSVGNGDDTLRGIIRYWSQRFEDEGIPEPVGSIEHILAHVIGRKSILDLANYFDRKLTAEEAKKLELLCECRLSRMPVQYIIGEWDFRDITLKLVPPIFIPRPETEFFIDFILKRLSESSGSPRVLEIGTGSGAISLALAHSCDKVHCIAIDQNPHACDLARENCRNLNLQDRISIVNATLEAPGRIQKIDNQCGVDFEEDKFDFIVSNPPYVPTKKIMNLEPEVKVFEDIRALDGGPDGLKLIKPIMRYASTALNPLGHLFLEIDTSHSEYIKFFTEKFTDLNLKFDHVYKDYCNNDRFIEITKLK</sequence>
<evidence type="ECO:0000313" key="9">
    <source>
        <dbReference type="RefSeq" id="XP_011297700.1"/>
    </source>
</evidence>
<dbReference type="PANTHER" id="PTHR18895">
    <property type="entry name" value="HEMK METHYLTRANSFERASE"/>
    <property type="match status" value="1"/>
</dbReference>
<dbReference type="InterPro" id="IPR040758">
    <property type="entry name" value="PrmC_N"/>
</dbReference>
<gene>
    <name evidence="9" type="primary">HemK1</name>
</gene>
<accession>A0A9R1SV34</accession>
<evidence type="ECO:0000259" key="6">
    <source>
        <dbReference type="Pfam" id="PF05175"/>
    </source>
</evidence>
<dbReference type="CTD" id="51409"/>
<dbReference type="InterPro" id="IPR029063">
    <property type="entry name" value="SAM-dependent_MTases_sf"/>
</dbReference>
<dbReference type="InterPro" id="IPR050320">
    <property type="entry name" value="N5-glutamine_MTase"/>
</dbReference>
<protein>
    <recommendedName>
        <fullName evidence="1">peptide chain release factor N(5)-glutamine methyltransferase</fullName>
        <ecNumber evidence="1">2.1.1.297</ecNumber>
    </recommendedName>
</protein>
<dbReference type="GO" id="GO:0005739">
    <property type="term" value="C:mitochondrion"/>
    <property type="evidence" value="ECO:0007669"/>
    <property type="project" value="TreeGrafter"/>
</dbReference>
<dbReference type="SUPFAM" id="SSF53335">
    <property type="entry name" value="S-adenosyl-L-methionine-dependent methyltransferases"/>
    <property type="match status" value="1"/>
</dbReference>
<evidence type="ECO:0000256" key="3">
    <source>
        <dbReference type="ARBA" id="ARBA00022679"/>
    </source>
</evidence>
<evidence type="ECO:0000313" key="8">
    <source>
        <dbReference type="Proteomes" id="UP000694866"/>
    </source>
</evidence>
<proteinExistence type="predicted"/>
<dbReference type="InterPro" id="IPR019874">
    <property type="entry name" value="RF_methyltr_PrmC"/>
</dbReference>
<dbReference type="PROSITE" id="PS00092">
    <property type="entry name" value="N6_MTASE"/>
    <property type="match status" value="1"/>
</dbReference>
<dbReference type="NCBIfam" id="TIGR03534">
    <property type="entry name" value="RF_mod_PrmC"/>
    <property type="match status" value="1"/>
</dbReference>
<dbReference type="InterPro" id="IPR007848">
    <property type="entry name" value="Small_mtfrase_dom"/>
</dbReference>
<dbReference type="PANTHER" id="PTHR18895:SF74">
    <property type="entry name" value="MTRF1L RELEASE FACTOR GLUTAMINE METHYLTRANSFERASE"/>
    <property type="match status" value="1"/>
</dbReference>
<comment type="catalytic activity">
    <reaction evidence="5">
        <text>L-glutaminyl-[peptide chain release factor] + S-adenosyl-L-methionine = N(5)-methyl-L-glutaminyl-[peptide chain release factor] + S-adenosyl-L-homocysteine + H(+)</text>
        <dbReference type="Rhea" id="RHEA:42896"/>
        <dbReference type="Rhea" id="RHEA-COMP:10271"/>
        <dbReference type="Rhea" id="RHEA-COMP:10272"/>
        <dbReference type="ChEBI" id="CHEBI:15378"/>
        <dbReference type="ChEBI" id="CHEBI:30011"/>
        <dbReference type="ChEBI" id="CHEBI:57856"/>
        <dbReference type="ChEBI" id="CHEBI:59789"/>
        <dbReference type="ChEBI" id="CHEBI:61891"/>
        <dbReference type="EC" id="2.1.1.297"/>
    </reaction>
</comment>
<dbReference type="Gene3D" id="1.10.8.10">
    <property type="entry name" value="DNA helicase RuvA subunit, C-terminal domain"/>
    <property type="match status" value="1"/>
</dbReference>
<feature type="domain" description="Methyltransferase small" evidence="6">
    <location>
        <begin position="146"/>
        <end position="252"/>
    </location>
</feature>
<dbReference type="InterPro" id="IPR002052">
    <property type="entry name" value="DNA_methylase_N6_adenine_CS"/>
</dbReference>
<dbReference type="GO" id="GO:0003676">
    <property type="term" value="F:nucleic acid binding"/>
    <property type="evidence" value="ECO:0007669"/>
    <property type="project" value="InterPro"/>
</dbReference>
<dbReference type="GO" id="GO:0102559">
    <property type="term" value="F:peptide chain release factor N(5)-glutamine methyltransferase activity"/>
    <property type="evidence" value="ECO:0007669"/>
    <property type="project" value="UniProtKB-EC"/>
</dbReference>
<reference evidence="9" key="1">
    <citation type="submission" date="2025-08" db="UniProtKB">
        <authorList>
            <consortium name="RefSeq"/>
        </authorList>
    </citation>
    <scope>IDENTIFICATION</scope>
    <source>
        <strain evidence="9">USDA-PBARC FA_bdor</strain>
        <tissue evidence="9">Whole organism</tissue>
    </source>
</reference>
<evidence type="ECO:0000256" key="2">
    <source>
        <dbReference type="ARBA" id="ARBA00022603"/>
    </source>
</evidence>
<dbReference type="Pfam" id="PF17827">
    <property type="entry name" value="PrmC_N"/>
    <property type="match status" value="1"/>
</dbReference>
<keyword evidence="8" id="KW-1185">Reference proteome</keyword>
<dbReference type="KEGG" id="fas:105263287"/>
<keyword evidence="2 9" id="KW-0489">Methyltransferase</keyword>
<organism evidence="8 9">
    <name type="scientific">Fopius arisanus</name>
    <dbReference type="NCBI Taxonomy" id="64838"/>
    <lineage>
        <taxon>Eukaryota</taxon>
        <taxon>Metazoa</taxon>
        <taxon>Ecdysozoa</taxon>
        <taxon>Arthropoda</taxon>
        <taxon>Hexapoda</taxon>
        <taxon>Insecta</taxon>
        <taxon>Pterygota</taxon>
        <taxon>Neoptera</taxon>
        <taxon>Endopterygota</taxon>
        <taxon>Hymenoptera</taxon>
        <taxon>Apocrita</taxon>
        <taxon>Ichneumonoidea</taxon>
        <taxon>Braconidae</taxon>
        <taxon>Opiinae</taxon>
        <taxon>Fopius</taxon>
    </lineage>
</organism>
<keyword evidence="3" id="KW-0808">Transferase</keyword>
<evidence type="ECO:0000259" key="7">
    <source>
        <dbReference type="Pfam" id="PF17827"/>
    </source>
</evidence>
<dbReference type="RefSeq" id="XP_011297700.1">
    <property type="nucleotide sequence ID" value="XM_011299398.1"/>
</dbReference>
<dbReference type="Proteomes" id="UP000694866">
    <property type="component" value="Unplaced"/>
</dbReference>